<evidence type="ECO:0000313" key="3">
    <source>
        <dbReference type="Proteomes" id="UP000502756"/>
    </source>
</evidence>
<dbReference type="AlphaFoldDB" id="A0A6M5YCX1"/>
<feature type="transmembrane region" description="Helical" evidence="1">
    <location>
        <begin position="79"/>
        <end position="99"/>
    </location>
</feature>
<feature type="transmembrane region" description="Helical" evidence="1">
    <location>
        <begin position="7"/>
        <end position="27"/>
    </location>
</feature>
<keyword evidence="1" id="KW-0472">Membrane</keyword>
<evidence type="ECO:0000313" key="2">
    <source>
        <dbReference type="EMBL" id="QJW91081.1"/>
    </source>
</evidence>
<sequence length="435" mass="49088">MKSLPGFYRFFYWAITLPVLGALPVLAIDALLSPDSGSGSGNNGVQILIYAVTGIIVVSILIYLLLYGKTWIKNTVLSLVVFLISWLLLEFVCGLVLRWKEKTPAATVRSNSIKNNTDPAKPNTLSLIRNDQLGFSRPSPGQYEVVYSITKHKTMNGKSVSEASTIPVEYHIDNLSRRVTPFDSSRAVGKYALFLGCSFTYGESVSDTSTIPYFFGKHTGYRPYNYGVSGHSPAHMLGILQTVNLRKQVAEKNGIAVYTFIEDHLARAIPSTKWAYNAQGYLPWVNPATGVVEGSYAQKHPVRLKLIRLMYRSNIVNLFKINFPKRYSTEQYQRFVNMVKKSKELYSRQFGNDNFYVVVFPLYPMDPELRRLFEEADLKVLDYSRLLSWATAYDGMHPDAEAYELVSQQLAKDLHMRSDKFGNDRSINSAVSAAR</sequence>
<evidence type="ECO:0008006" key="4">
    <source>
        <dbReference type="Google" id="ProtNLM"/>
    </source>
</evidence>
<protein>
    <recommendedName>
        <fullName evidence="4">SGNH/GDSL hydrolase family protein</fullName>
    </recommendedName>
</protein>
<proteinExistence type="predicted"/>
<accession>A0A6M5YCX1</accession>
<name>A0A6M5YCX1_9BACT</name>
<dbReference type="KEGG" id="stae:HNV11_17710"/>
<dbReference type="EMBL" id="CP053435">
    <property type="protein sequence ID" value="QJW91081.1"/>
    <property type="molecule type" value="Genomic_DNA"/>
</dbReference>
<reference evidence="2 3" key="1">
    <citation type="submission" date="2020-05" db="EMBL/GenBank/DDBJ databases">
        <title>Genome sequencing of Spirosoma sp. TS118.</title>
        <authorList>
            <person name="Lee J.-H."/>
            <person name="Jeong S."/>
            <person name="Zhao L."/>
            <person name="Jung J.-H."/>
            <person name="Kim M.-K."/>
            <person name="Lim S."/>
        </authorList>
    </citation>
    <scope>NUCLEOTIDE SEQUENCE [LARGE SCALE GENOMIC DNA]</scope>
    <source>
        <strain evidence="2 3">TS118</strain>
    </source>
</reference>
<dbReference type="Proteomes" id="UP000502756">
    <property type="component" value="Chromosome"/>
</dbReference>
<evidence type="ECO:0000256" key="1">
    <source>
        <dbReference type="SAM" id="Phobius"/>
    </source>
</evidence>
<dbReference type="SUPFAM" id="SSF52266">
    <property type="entry name" value="SGNH hydrolase"/>
    <property type="match status" value="1"/>
</dbReference>
<keyword evidence="1" id="KW-1133">Transmembrane helix</keyword>
<organism evidence="2 3">
    <name type="scientific">Spirosoma taeanense</name>
    <dbReference type="NCBI Taxonomy" id="2735870"/>
    <lineage>
        <taxon>Bacteria</taxon>
        <taxon>Pseudomonadati</taxon>
        <taxon>Bacteroidota</taxon>
        <taxon>Cytophagia</taxon>
        <taxon>Cytophagales</taxon>
        <taxon>Cytophagaceae</taxon>
        <taxon>Spirosoma</taxon>
    </lineage>
</organism>
<dbReference type="RefSeq" id="WP_171740927.1">
    <property type="nucleotide sequence ID" value="NZ_CP053435.1"/>
</dbReference>
<keyword evidence="3" id="KW-1185">Reference proteome</keyword>
<feature type="transmembrane region" description="Helical" evidence="1">
    <location>
        <begin position="47"/>
        <end position="67"/>
    </location>
</feature>
<gene>
    <name evidence="2" type="ORF">HNV11_17710</name>
</gene>
<keyword evidence="1" id="KW-0812">Transmembrane</keyword>